<evidence type="ECO:0000256" key="10">
    <source>
        <dbReference type="ARBA" id="ARBA00022723"/>
    </source>
</evidence>
<feature type="binding site" evidence="21">
    <location>
        <position position="71"/>
    </location>
    <ligand>
        <name>substrate</name>
    </ligand>
</feature>
<keyword evidence="19 24" id="KW-1208">Phospholipid metabolism</keyword>
<organism evidence="25 26">
    <name type="scientific">Thiospirillum jenense</name>
    <dbReference type="NCBI Taxonomy" id="1653858"/>
    <lineage>
        <taxon>Bacteria</taxon>
        <taxon>Pseudomonadati</taxon>
        <taxon>Pseudomonadota</taxon>
        <taxon>Gammaproteobacteria</taxon>
        <taxon>Chromatiales</taxon>
        <taxon>Chromatiaceae</taxon>
        <taxon>Thiospirillum</taxon>
    </lineage>
</organism>
<feature type="binding site" evidence="22">
    <location>
        <begin position="87"/>
        <end position="89"/>
    </location>
    <ligand>
        <name>ATP</name>
        <dbReference type="ChEBI" id="CHEBI:30616"/>
    </ligand>
</feature>
<keyword evidence="7 24" id="KW-0997">Cell inner membrane</keyword>
<comment type="similarity">
    <text evidence="2 24">Belongs to the bacterial diacylglycerol kinase family.</text>
</comment>
<feature type="transmembrane region" description="Helical" evidence="24">
    <location>
        <begin position="98"/>
        <end position="119"/>
    </location>
</feature>
<evidence type="ECO:0000256" key="12">
    <source>
        <dbReference type="ARBA" id="ARBA00022777"/>
    </source>
</evidence>
<evidence type="ECO:0000313" key="26">
    <source>
        <dbReference type="Proteomes" id="UP000548632"/>
    </source>
</evidence>
<proteinExistence type="inferred from homology"/>
<keyword evidence="15 24" id="KW-1133">Transmembrane helix</keyword>
<sequence>MAYQNEKGLKRVIKAFGYSMQGFKACYQLEEAFRQEVILLIPLVPLGLWLGETPIERAMLVGSLMLVPIVELLNSAIEANVDRVGLERHELSGRAKDIASAAVFSSIAFALVIWALILVPRWL</sequence>
<evidence type="ECO:0000256" key="9">
    <source>
        <dbReference type="ARBA" id="ARBA00022692"/>
    </source>
</evidence>
<evidence type="ECO:0000256" key="19">
    <source>
        <dbReference type="ARBA" id="ARBA00023264"/>
    </source>
</evidence>
<gene>
    <name evidence="25" type="ORF">HUK38_09365</name>
</gene>
<evidence type="ECO:0000256" key="21">
    <source>
        <dbReference type="PIRSR" id="PIRSR600829-2"/>
    </source>
</evidence>
<dbReference type="PANTHER" id="PTHR34299:SF1">
    <property type="entry name" value="DIACYLGLYCEROL KINASE"/>
    <property type="match status" value="1"/>
</dbReference>
<accession>A0A839HCR0</accession>
<dbReference type="Proteomes" id="UP000548632">
    <property type="component" value="Unassembled WGS sequence"/>
</dbReference>
<feature type="binding site" evidence="22">
    <location>
        <position position="18"/>
    </location>
    <ligand>
        <name>ATP</name>
        <dbReference type="ChEBI" id="CHEBI:30616"/>
    </ligand>
</feature>
<evidence type="ECO:0000256" key="4">
    <source>
        <dbReference type="ARBA" id="ARBA00017575"/>
    </source>
</evidence>
<evidence type="ECO:0000256" key="5">
    <source>
        <dbReference type="ARBA" id="ARBA00022475"/>
    </source>
</evidence>
<reference evidence="25 26" key="1">
    <citation type="journal article" date="2020" name="Arch. Microbiol.">
        <title>The genome sequence of the giant phototrophic gammaproteobacterium Thiospirillum jenense gives insight into its physiological properties and phylogenetic relationships.</title>
        <authorList>
            <person name="Imhoff J.F."/>
            <person name="Meyer T.E."/>
            <person name="Kyndt J.A."/>
        </authorList>
    </citation>
    <scope>NUCLEOTIDE SEQUENCE [LARGE SCALE GENOMIC DNA]</scope>
    <source>
        <strain evidence="25 26">DSM 216</strain>
    </source>
</reference>
<evidence type="ECO:0000256" key="1">
    <source>
        <dbReference type="ARBA" id="ARBA00004429"/>
    </source>
</evidence>
<keyword evidence="16 24" id="KW-0443">Lipid metabolism</keyword>
<keyword evidence="5" id="KW-1003">Cell membrane</keyword>
<keyword evidence="17 24" id="KW-0472">Membrane</keyword>
<keyword evidence="12 24" id="KW-0418">Kinase</keyword>
<feature type="binding site" evidence="21">
    <location>
        <position position="100"/>
    </location>
    <ligand>
        <name>substrate</name>
    </ligand>
</feature>
<feature type="binding site" evidence="23">
    <location>
        <position position="78"/>
    </location>
    <ligand>
        <name>a divalent metal cation</name>
        <dbReference type="ChEBI" id="CHEBI:60240"/>
    </ligand>
</feature>
<name>A0A839HCR0_9GAMM</name>
<evidence type="ECO:0000256" key="7">
    <source>
        <dbReference type="ARBA" id="ARBA00022519"/>
    </source>
</evidence>
<evidence type="ECO:0000256" key="22">
    <source>
        <dbReference type="PIRSR" id="PIRSR600829-3"/>
    </source>
</evidence>
<dbReference type="Gene3D" id="1.10.287.3610">
    <property type="match status" value="1"/>
</dbReference>
<dbReference type="InterPro" id="IPR000829">
    <property type="entry name" value="DAGK"/>
</dbReference>
<evidence type="ECO:0000256" key="11">
    <source>
        <dbReference type="ARBA" id="ARBA00022741"/>
    </source>
</evidence>
<dbReference type="GO" id="GO:0004143">
    <property type="term" value="F:ATP-dependent diacylglycerol kinase activity"/>
    <property type="evidence" value="ECO:0007669"/>
    <property type="project" value="UniProtKB-EC"/>
</dbReference>
<feature type="binding site" evidence="22">
    <location>
        <position position="11"/>
    </location>
    <ligand>
        <name>ATP</name>
        <dbReference type="ChEBI" id="CHEBI:30616"/>
    </ligand>
</feature>
<dbReference type="RefSeq" id="WP_182584065.1">
    <property type="nucleotide sequence ID" value="NZ_JABVCQ010000018.1"/>
</dbReference>
<keyword evidence="26" id="KW-1185">Reference proteome</keyword>
<evidence type="ECO:0000256" key="16">
    <source>
        <dbReference type="ARBA" id="ARBA00023098"/>
    </source>
</evidence>
<keyword evidence="10 23" id="KW-0479">Metal-binding</keyword>
<evidence type="ECO:0000256" key="3">
    <source>
        <dbReference type="ARBA" id="ARBA00012133"/>
    </source>
</evidence>
<dbReference type="EMBL" id="JABVCQ010000018">
    <property type="protein sequence ID" value="MBB1126441.1"/>
    <property type="molecule type" value="Genomic_DNA"/>
</dbReference>
<dbReference type="EC" id="2.7.1.107" evidence="3 24"/>
<evidence type="ECO:0000256" key="6">
    <source>
        <dbReference type="ARBA" id="ARBA00022516"/>
    </source>
</evidence>
<dbReference type="PANTHER" id="PTHR34299">
    <property type="entry name" value="DIACYLGLYCEROL KINASE"/>
    <property type="match status" value="1"/>
</dbReference>
<keyword evidence="6" id="KW-0444">Lipid biosynthesis</keyword>
<comment type="caution">
    <text evidence="25">The sequence shown here is derived from an EMBL/GenBank/DDBJ whole genome shotgun (WGS) entry which is preliminary data.</text>
</comment>
<evidence type="ECO:0000256" key="17">
    <source>
        <dbReference type="ARBA" id="ARBA00023136"/>
    </source>
</evidence>
<keyword evidence="13 22" id="KW-0067">ATP-binding</keyword>
<evidence type="ECO:0000256" key="20">
    <source>
        <dbReference type="PIRSR" id="PIRSR600829-1"/>
    </source>
</evidence>
<dbReference type="InterPro" id="IPR036945">
    <property type="entry name" value="DAGK_sf"/>
</dbReference>
<evidence type="ECO:0000256" key="8">
    <source>
        <dbReference type="ARBA" id="ARBA00022679"/>
    </source>
</evidence>
<feature type="binding site" evidence="23">
    <location>
        <position position="30"/>
    </location>
    <ligand>
        <name>a divalent metal cation</name>
        <dbReference type="ChEBI" id="CHEBI:60240"/>
    </ligand>
</feature>
<comment type="caution">
    <text evidence="24">Lacks conserved residue(s) required for the propagation of feature annotation.</text>
</comment>
<dbReference type="InterPro" id="IPR033718">
    <property type="entry name" value="DAGK_prok"/>
</dbReference>
<evidence type="ECO:0000256" key="18">
    <source>
        <dbReference type="ARBA" id="ARBA00023209"/>
    </source>
</evidence>
<protein>
    <recommendedName>
        <fullName evidence="4 24">Diacylglycerol kinase</fullName>
        <ecNumber evidence="3 24">2.7.1.107</ecNumber>
    </recommendedName>
</protein>
<evidence type="ECO:0000256" key="14">
    <source>
        <dbReference type="ARBA" id="ARBA00022842"/>
    </source>
</evidence>
<evidence type="ECO:0000256" key="24">
    <source>
        <dbReference type="RuleBase" id="RU363065"/>
    </source>
</evidence>
<keyword evidence="18" id="KW-0594">Phospholipid biosynthesis</keyword>
<dbReference type="AlphaFoldDB" id="A0A839HCR0"/>
<keyword evidence="9 24" id="KW-0812">Transmembrane</keyword>
<evidence type="ECO:0000313" key="25">
    <source>
        <dbReference type="EMBL" id="MBB1126441.1"/>
    </source>
</evidence>
<evidence type="ECO:0000256" key="13">
    <source>
        <dbReference type="ARBA" id="ARBA00022840"/>
    </source>
</evidence>
<comment type="subcellular location">
    <subcellularLocation>
        <location evidence="1 24">Cell inner membrane</location>
        <topology evidence="1 24">Multi-pass membrane protein</topology>
    </subcellularLocation>
</comment>
<keyword evidence="14 23" id="KW-0460">Magnesium</keyword>
<keyword evidence="8 24" id="KW-0808">Transferase</keyword>
<feature type="active site" description="Proton acceptor" evidence="20">
    <location>
        <position position="71"/>
    </location>
</feature>
<dbReference type="GO" id="GO:0005524">
    <property type="term" value="F:ATP binding"/>
    <property type="evidence" value="ECO:0007669"/>
    <property type="project" value="UniProtKB-KW"/>
</dbReference>
<feature type="binding site" evidence="21">
    <location>
        <position position="11"/>
    </location>
    <ligand>
        <name>substrate</name>
    </ligand>
</feature>
<dbReference type="GO" id="GO:0005886">
    <property type="term" value="C:plasma membrane"/>
    <property type="evidence" value="ECO:0007669"/>
    <property type="project" value="UniProtKB-SubCell"/>
</dbReference>
<dbReference type="GO" id="GO:0046872">
    <property type="term" value="F:metal ion binding"/>
    <property type="evidence" value="ECO:0007669"/>
    <property type="project" value="UniProtKB-KW"/>
</dbReference>
<comment type="cofactor">
    <cofactor evidence="23">
        <name>Mg(2+)</name>
        <dbReference type="ChEBI" id="CHEBI:18420"/>
    </cofactor>
    <text evidence="23">Mn(2+), Zn(2+), Cd(2+) and Co(2+) support activity to lesser extents.</text>
</comment>
<dbReference type="CDD" id="cd14264">
    <property type="entry name" value="DAGK_IM"/>
    <property type="match status" value="1"/>
</dbReference>
<evidence type="ECO:0000256" key="2">
    <source>
        <dbReference type="ARBA" id="ARBA00005967"/>
    </source>
</evidence>
<dbReference type="Pfam" id="PF01219">
    <property type="entry name" value="DAGK_prokar"/>
    <property type="match status" value="1"/>
</dbReference>
<dbReference type="PROSITE" id="PS01069">
    <property type="entry name" value="DAGK_PROKAR"/>
    <property type="match status" value="1"/>
</dbReference>
<keyword evidence="11 22" id="KW-0547">Nucleotide-binding</keyword>
<feature type="binding site" evidence="21">
    <location>
        <position position="57"/>
    </location>
    <ligand>
        <name>substrate</name>
    </ligand>
</feature>
<feature type="binding site" evidence="22">
    <location>
        <position position="30"/>
    </location>
    <ligand>
        <name>ATP</name>
        <dbReference type="ChEBI" id="CHEBI:30616"/>
    </ligand>
</feature>
<feature type="binding site" evidence="22">
    <location>
        <position position="78"/>
    </location>
    <ligand>
        <name>ATP</name>
        <dbReference type="ChEBI" id="CHEBI:30616"/>
    </ligand>
</feature>
<evidence type="ECO:0000256" key="23">
    <source>
        <dbReference type="PIRSR" id="PIRSR600829-4"/>
    </source>
</evidence>
<feature type="binding site" evidence="21">
    <location>
        <begin position="32"/>
        <end position="36"/>
    </location>
    <ligand>
        <name>substrate</name>
    </ligand>
</feature>
<feature type="binding site" evidence="22">
    <location>
        <begin position="96"/>
        <end position="97"/>
    </location>
    <ligand>
        <name>ATP</name>
        <dbReference type="ChEBI" id="CHEBI:30616"/>
    </ligand>
</feature>
<evidence type="ECO:0000256" key="15">
    <source>
        <dbReference type="ARBA" id="ARBA00022989"/>
    </source>
</evidence>
<comment type="catalytic activity">
    <reaction evidence="24">
        <text>a 1,2-diacyl-sn-glycerol + ATP = a 1,2-diacyl-sn-glycero-3-phosphate + ADP + H(+)</text>
        <dbReference type="Rhea" id="RHEA:10272"/>
        <dbReference type="ChEBI" id="CHEBI:15378"/>
        <dbReference type="ChEBI" id="CHEBI:17815"/>
        <dbReference type="ChEBI" id="CHEBI:30616"/>
        <dbReference type="ChEBI" id="CHEBI:58608"/>
        <dbReference type="ChEBI" id="CHEBI:456216"/>
        <dbReference type="EC" id="2.7.1.107"/>
    </reaction>
</comment>
<comment type="function">
    <text evidence="24">Catalyzes the ATP-dependent phosphorylation of sn-l,2-diacylglycerol (DAG) to phosphatidic acid. Involved in the recycling of diacylglycerol produced as a by-product during membrane-derived oligosaccharide (MDO) biosynthesis.</text>
</comment>
<dbReference type="GO" id="GO:0006654">
    <property type="term" value="P:phosphatidic acid biosynthetic process"/>
    <property type="evidence" value="ECO:0007669"/>
    <property type="project" value="InterPro"/>
</dbReference>